<dbReference type="Proteomes" id="UP000501346">
    <property type="component" value="Chromosome SeXI"/>
</dbReference>
<evidence type="ECO:0000313" key="2">
    <source>
        <dbReference type="EMBL" id="QID86459.1"/>
    </source>
</evidence>
<gene>
    <name evidence="2" type="ORF">GRS66_009088</name>
</gene>
<proteinExistence type="predicted"/>
<name>A0A6C1EBP7_SACPS</name>
<keyword evidence="3" id="KW-1185">Reference proteome</keyword>
<reference evidence="2 3" key="1">
    <citation type="journal article" date="2019" name="BMC Genomics">
        <title>Chromosome level assembly and comparative genome analysis confirm lager-brewing yeasts originated from a single hybridization.</title>
        <authorList>
            <person name="Salazar A.N."/>
            <person name="Gorter de Vries A.R."/>
            <person name="van den Broek M."/>
            <person name="Brouwers N."/>
            <person name="de la Torre Cortes P."/>
            <person name="Kuijpers N.G.A."/>
            <person name="Daran J.G."/>
            <person name="Abeel T."/>
        </authorList>
    </citation>
    <scope>NUCLEOTIDE SEQUENCE [LARGE SCALE GENOMIC DNA]</scope>
    <source>
        <strain evidence="2 3">CBS 1483</strain>
    </source>
</reference>
<sequence>MFLDYSGYEALTEINSSFGKYVLLLHQFESCQRLKDRLQMLKDLGKEFSIFEGLRVGDFKESKSMVHRFYTMVISLKQIMEIGPLIRRSPAVLIVEFGTSIEDCLDELDPLHPLNTAYIFIYKQWAYYHQYYVIEKIKKVIINMAPVEEDDWSILHKVIYSDGFPERRYKNKKYLGDIYIPQPFMKSKKITTISKFSQISKISNVKVYRFHTTVVSDPSKLSKNNLKVQELGDKDFPNLIWTLEPENFYVDMKPYKEHRERKRQREEAARLKLLEQEKGSIILEEKNERNGNEIKVLPGLKNIMKTPLANKVVNIFSNYAAAVTGYTQAIETDVNDINGSTQQKDGDIPELSNGKLAQQSRSQIQAGPKTQTNNSPLQAEFRNNDENNISWNTTMQDIDPIYMNEKCIRVWRKEQQMLGLERARTFDTRLQKDPIAANNEKFGKPGNNPKGRAKSQRIKIKTSNTASTIINKDELTVNSHRIETHGLVREYFKAKFSISSKGSKRGEKTGQQYTYITKYDKNNINGINISSKDIQATVLTNLTDIHFRDVMTVKFKGFKAKFSEFKIIT</sequence>
<protein>
    <submittedName>
        <fullName evidence="2">Uncharacterized protein</fullName>
    </submittedName>
</protein>
<accession>A0A6C1EBP7</accession>
<feature type="region of interest" description="Disordered" evidence="1">
    <location>
        <begin position="437"/>
        <end position="457"/>
    </location>
</feature>
<organism evidence="2 3">
    <name type="scientific">Saccharomyces pastorianus</name>
    <name type="common">Lager yeast</name>
    <name type="synonym">Saccharomyces cerevisiae x Saccharomyces eubayanus</name>
    <dbReference type="NCBI Taxonomy" id="27292"/>
    <lineage>
        <taxon>Eukaryota</taxon>
        <taxon>Fungi</taxon>
        <taxon>Dikarya</taxon>
        <taxon>Ascomycota</taxon>
        <taxon>Saccharomycotina</taxon>
        <taxon>Saccharomycetes</taxon>
        <taxon>Saccharomycetales</taxon>
        <taxon>Saccharomycetaceae</taxon>
        <taxon>Saccharomyces</taxon>
    </lineage>
</organism>
<feature type="region of interest" description="Disordered" evidence="1">
    <location>
        <begin position="361"/>
        <end position="380"/>
    </location>
</feature>
<feature type="compositionally biased region" description="Polar residues" evidence="1">
    <location>
        <begin position="361"/>
        <end position="377"/>
    </location>
</feature>
<evidence type="ECO:0000313" key="3">
    <source>
        <dbReference type="Proteomes" id="UP000501346"/>
    </source>
</evidence>
<dbReference type="OrthoDB" id="4046384at2759"/>
<dbReference type="AlphaFoldDB" id="A0A6C1EBP7"/>
<evidence type="ECO:0000256" key="1">
    <source>
        <dbReference type="SAM" id="MobiDB-lite"/>
    </source>
</evidence>
<dbReference type="EMBL" id="CP049008">
    <property type="protein sequence ID" value="QID86459.1"/>
    <property type="molecule type" value="Genomic_DNA"/>
</dbReference>